<dbReference type="InterPro" id="IPR036374">
    <property type="entry name" value="OxRdtase_Mopterin-bd_sf"/>
</dbReference>
<accession>A0A7X6N8H6</accession>
<dbReference type="AlphaFoldDB" id="A0A7X6N8H6"/>
<organism evidence="3 5">
    <name type="scientific">Vibrio aestuarianus</name>
    <dbReference type="NCBI Taxonomy" id="28171"/>
    <lineage>
        <taxon>Bacteria</taxon>
        <taxon>Pseudomonadati</taxon>
        <taxon>Pseudomonadota</taxon>
        <taxon>Gammaproteobacteria</taxon>
        <taxon>Vibrionales</taxon>
        <taxon>Vibrionaceae</taxon>
        <taxon>Vibrio</taxon>
    </lineage>
</organism>
<feature type="chain" id="PRO_5042755129" evidence="1">
    <location>
        <begin position="20"/>
        <end position="155"/>
    </location>
</feature>
<dbReference type="Proteomes" id="UP001140979">
    <property type="component" value="Unassembled WGS sequence"/>
</dbReference>
<dbReference type="SUPFAM" id="SSF56524">
    <property type="entry name" value="Oxidoreductase molybdopterin-binding domain"/>
    <property type="match status" value="1"/>
</dbReference>
<dbReference type="EMBL" id="JAKNBA010000004">
    <property type="protein sequence ID" value="MDE1241306.1"/>
    <property type="molecule type" value="Genomic_DNA"/>
</dbReference>
<evidence type="ECO:0000313" key="5">
    <source>
        <dbReference type="Proteomes" id="UP001140979"/>
    </source>
</evidence>
<reference evidence="3" key="1">
    <citation type="submission" date="2022-02" db="EMBL/GenBank/DDBJ databases">
        <title>Emergence and expansion in Europe of a Vibrio aestuarianus clonal complex pathogenic for oysters.</title>
        <authorList>
            <person name="Mesnil A."/>
            <person name="Travers M.-A."/>
        </authorList>
    </citation>
    <scope>NUCLEOTIDE SEQUENCE</scope>
    <source>
        <strain evidence="3">19_064_11T1</strain>
        <strain evidence="4">U29</strain>
    </source>
</reference>
<feature type="domain" description="Oxidoreductase molybdopterin-binding" evidence="2">
    <location>
        <begin position="50"/>
        <end position="123"/>
    </location>
</feature>
<proteinExistence type="predicted"/>
<feature type="signal peptide" evidence="1">
    <location>
        <begin position="1"/>
        <end position="19"/>
    </location>
</feature>
<evidence type="ECO:0000313" key="3">
    <source>
        <dbReference type="EMBL" id="MDE1241306.1"/>
    </source>
</evidence>
<protein>
    <submittedName>
        <fullName evidence="3">Molybdopterin-dependent oxidoreductase</fullName>
    </submittedName>
</protein>
<evidence type="ECO:0000256" key="1">
    <source>
        <dbReference type="SAM" id="SignalP"/>
    </source>
</evidence>
<evidence type="ECO:0000313" key="4">
    <source>
        <dbReference type="EMBL" id="WGK83624.1"/>
    </source>
</evidence>
<gene>
    <name evidence="3" type="ORF">L9W94_03915</name>
    <name evidence="4" type="ORF">PYE51_14495</name>
</gene>
<dbReference type="EMBL" id="CP118710">
    <property type="protein sequence ID" value="WGK83624.1"/>
    <property type="molecule type" value="Genomic_DNA"/>
</dbReference>
<sequence>MMKWIATLPLLCFSFLAHASHLTITLPNKQVVTYSLSELAEALPKDTFTTQLPWYPQANTFTGFKIVDLLNYLKVGHVSSVSFFAINDYAANISIEDLSRYEPIIAYYMNGYEMKVRNKGPFWLVYNLDKYPQINNEVYYTHMVWQLEKITIIGK</sequence>
<name>A0A7X6N8H6_9VIBR</name>
<dbReference type="Pfam" id="PF00174">
    <property type="entry name" value="Oxidored_molyb"/>
    <property type="match status" value="1"/>
</dbReference>
<dbReference type="Gene3D" id="3.90.420.10">
    <property type="entry name" value="Oxidoreductase, molybdopterin-binding domain"/>
    <property type="match status" value="1"/>
</dbReference>
<evidence type="ECO:0000259" key="2">
    <source>
        <dbReference type="Pfam" id="PF00174"/>
    </source>
</evidence>
<keyword evidence="1" id="KW-0732">Signal</keyword>
<dbReference type="InterPro" id="IPR000572">
    <property type="entry name" value="OxRdtase_Mopterin-bd_dom"/>
</dbReference>
<dbReference type="Proteomes" id="UP001239257">
    <property type="component" value="Chromosome 2"/>
</dbReference>